<evidence type="ECO:0000313" key="2">
    <source>
        <dbReference type="EMBL" id="GGK25063.1"/>
    </source>
</evidence>
<organism evidence="2 3">
    <name type="scientific">Salinarimonas ramus</name>
    <dbReference type="NCBI Taxonomy" id="690164"/>
    <lineage>
        <taxon>Bacteria</taxon>
        <taxon>Pseudomonadati</taxon>
        <taxon>Pseudomonadota</taxon>
        <taxon>Alphaproteobacteria</taxon>
        <taxon>Hyphomicrobiales</taxon>
        <taxon>Salinarimonadaceae</taxon>
        <taxon>Salinarimonas</taxon>
    </lineage>
</organism>
<name>A0A917Q5A5_9HYPH</name>
<dbReference type="EMBL" id="BMMF01000003">
    <property type="protein sequence ID" value="GGK25063.1"/>
    <property type="molecule type" value="Genomic_DNA"/>
</dbReference>
<reference evidence="2 3" key="1">
    <citation type="journal article" date="2014" name="Int. J. Syst. Evol. Microbiol.">
        <title>Complete genome sequence of Corynebacterium casei LMG S-19264T (=DSM 44701T), isolated from a smear-ripened cheese.</title>
        <authorList>
            <consortium name="US DOE Joint Genome Institute (JGI-PGF)"/>
            <person name="Walter F."/>
            <person name="Albersmeier A."/>
            <person name="Kalinowski J."/>
            <person name="Ruckert C."/>
        </authorList>
    </citation>
    <scope>NUCLEOTIDE SEQUENCE [LARGE SCALE GENOMIC DNA]</scope>
    <source>
        <strain evidence="2 3">CGMCC 1.9161</strain>
    </source>
</reference>
<dbReference type="Pfam" id="PF04380">
    <property type="entry name" value="BMFP"/>
    <property type="match status" value="1"/>
</dbReference>
<accession>A0A917Q5A5</accession>
<evidence type="ECO:0008006" key="4">
    <source>
        <dbReference type="Google" id="ProtNLM"/>
    </source>
</evidence>
<feature type="coiled-coil region" evidence="1">
    <location>
        <begin position="48"/>
        <end position="85"/>
    </location>
</feature>
<keyword evidence="3" id="KW-1185">Reference proteome</keyword>
<dbReference type="RefSeq" id="WP_188910189.1">
    <property type="nucleotide sequence ID" value="NZ_BMMF01000003.1"/>
</dbReference>
<protein>
    <recommendedName>
        <fullName evidence="4">Accessory factor UbiK family protein</fullName>
    </recommendedName>
</protein>
<dbReference type="InterPro" id="IPR007475">
    <property type="entry name" value="UbiK"/>
</dbReference>
<dbReference type="Proteomes" id="UP000600449">
    <property type="component" value="Unassembled WGS sequence"/>
</dbReference>
<evidence type="ECO:0000313" key="3">
    <source>
        <dbReference type="Proteomes" id="UP000600449"/>
    </source>
</evidence>
<gene>
    <name evidence="2" type="ORF">GCM10011322_09540</name>
</gene>
<sequence>MNQNRILDDLSRLFSDAAGAAGGVRREIDAVMRAQLERIVKDMDVVSREEYEATREIAIAAREEAQKLALRVDELEARLVKLTSRPD</sequence>
<evidence type="ECO:0000256" key="1">
    <source>
        <dbReference type="SAM" id="Coils"/>
    </source>
</evidence>
<proteinExistence type="predicted"/>
<dbReference type="AlphaFoldDB" id="A0A917Q5A5"/>
<comment type="caution">
    <text evidence="2">The sequence shown here is derived from an EMBL/GenBank/DDBJ whole genome shotgun (WGS) entry which is preliminary data.</text>
</comment>
<keyword evidence="1" id="KW-0175">Coiled coil</keyword>